<name>A0A0X3PPX2_SCHSO</name>
<dbReference type="AlphaFoldDB" id="A0A0X3PPX2"/>
<evidence type="ECO:0000313" key="1">
    <source>
        <dbReference type="EMBL" id="JAP53618.1"/>
    </source>
</evidence>
<dbReference type="EMBL" id="GEEE01004594">
    <property type="protein sequence ID" value="JAP58631.1"/>
    <property type="molecule type" value="Transcribed_RNA"/>
</dbReference>
<organism evidence="1">
    <name type="scientific">Schistocephalus solidus</name>
    <name type="common">Tapeworm</name>
    <dbReference type="NCBI Taxonomy" id="70667"/>
    <lineage>
        <taxon>Eukaryota</taxon>
        <taxon>Metazoa</taxon>
        <taxon>Spiralia</taxon>
        <taxon>Lophotrochozoa</taxon>
        <taxon>Platyhelminthes</taxon>
        <taxon>Cestoda</taxon>
        <taxon>Eucestoda</taxon>
        <taxon>Diphyllobothriidea</taxon>
        <taxon>Diphyllobothriidae</taxon>
        <taxon>Schistocephalus</taxon>
    </lineage>
</organism>
<accession>A0A0X3PPX2</accession>
<dbReference type="EMBL" id="GEEE01009607">
    <property type="protein sequence ID" value="JAP53618.1"/>
    <property type="molecule type" value="Transcribed_RNA"/>
</dbReference>
<protein>
    <submittedName>
        <fullName evidence="1">Uncharacterized protein</fullName>
    </submittedName>
</protein>
<proteinExistence type="predicted"/>
<gene>
    <name evidence="1" type="ORF">TR152847</name>
</gene>
<sequence length="132" mass="15481">MRINWDGSSGGRRHWQVPRRGRVGLRMSLGWSRVEATSPWELRYRPGDFRQSGLLDISTSRYLCCSLLFLSFGDHMNAEHVLGTCLTTTANRPFKYQRQDLHHVCHSPSKLVFGHIELYHRHKFVRDLFDPQ</sequence>
<reference evidence="1" key="1">
    <citation type="submission" date="2016-01" db="EMBL/GenBank/DDBJ databases">
        <title>Reference transcriptome for the parasite Schistocephalus solidus: insights into the molecular evolution of parasitism.</title>
        <authorList>
            <person name="Hebert F.O."/>
            <person name="Grambauer S."/>
            <person name="Barber I."/>
            <person name="Landry C.R."/>
            <person name="Aubin-Horth N."/>
        </authorList>
    </citation>
    <scope>NUCLEOTIDE SEQUENCE</scope>
</reference>